<feature type="domain" description="C2H2-domain containing protein second zinc finger" evidence="2">
    <location>
        <begin position="417"/>
        <end position="448"/>
    </location>
</feature>
<dbReference type="Pfam" id="PF26177">
    <property type="entry name" value="zf_C2H2_17_1st"/>
    <property type="match status" value="1"/>
</dbReference>
<feature type="region of interest" description="Disordered" evidence="1">
    <location>
        <begin position="99"/>
        <end position="129"/>
    </location>
</feature>
<feature type="compositionally biased region" description="Low complexity" evidence="1">
    <location>
        <begin position="99"/>
        <end position="116"/>
    </location>
</feature>
<proteinExistence type="predicted"/>
<dbReference type="GeneID" id="80910266"/>
<accession>A0A9W8XHX3</accession>
<gene>
    <name evidence="4" type="ORF">N0V89_006736</name>
</gene>
<dbReference type="InterPro" id="IPR059009">
    <property type="entry name" value="Znf_C2H2_17_1st"/>
</dbReference>
<dbReference type="Proteomes" id="UP001140513">
    <property type="component" value="Unassembled WGS sequence"/>
</dbReference>
<organism evidence="4 5">
    <name type="scientific">Didymosphaeria variabile</name>
    <dbReference type="NCBI Taxonomy" id="1932322"/>
    <lineage>
        <taxon>Eukaryota</taxon>
        <taxon>Fungi</taxon>
        <taxon>Dikarya</taxon>
        <taxon>Ascomycota</taxon>
        <taxon>Pezizomycotina</taxon>
        <taxon>Dothideomycetes</taxon>
        <taxon>Pleosporomycetidae</taxon>
        <taxon>Pleosporales</taxon>
        <taxon>Massarineae</taxon>
        <taxon>Didymosphaeriaceae</taxon>
        <taxon>Didymosphaeria</taxon>
    </lineage>
</organism>
<evidence type="ECO:0000313" key="5">
    <source>
        <dbReference type="Proteomes" id="UP001140513"/>
    </source>
</evidence>
<dbReference type="OrthoDB" id="5062908at2759"/>
<evidence type="ECO:0008006" key="6">
    <source>
        <dbReference type="Google" id="ProtNLM"/>
    </source>
</evidence>
<sequence length="566" mass="63036">MISLRNAYGKPGLQPMDMPNQDGGAHGKTLHPLLFDPGESAFDINLDFSFCNPSPAVDIAKWREDISGPALLGQDLFSMIDFKDFKGVDATSEYSMDSAYQSQSGSSRRGGAYQSSPIQNQPSHSFMNQGISPSLASDTFVPFSESHDINQVSNAGNLDFGNGSQWFANASSAQDFTTYSPSMAQAMQPSAFTWDSTEVSNYDYTSYNLQHENEFFRSQPSPQREVSRPRIETSARPSYFASERTFSHGSTHSSTGRASVVSPVQPLQSQSFVDASYESQRLAGLGYVSSGAIKGLLINKTRFESAQTNSPSEEFVMEDTEELKTLEEEHHKVARSHPLYSKEPDADGLYHCPNEGESGCNHKPTTLKCNYDKYVDSHLKPFRCKIAKCEAIPFSSTACLLRHEREAHGMHGHGARPNLCRFADCERSTPGQGFPRRYNLFDHMRRVHGWPGDKDVASATMDGQPGARKARTQKRKATAAPSSSLKIEKKARISKAMQQQQLRERQRTRLNAEWATKKQSIASLLAGLHDLGDMSEAQDAQLRQEINAFFELREKYHTGIKEEFVD</sequence>
<feature type="compositionally biased region" description="Polar residues" evidence="1">
    <location>
        <begin position="117"/>
        <end position="129"/>
    </location>
</feature>
<feature type="compositionally biased region" description="Basic residues" evidence="1">
    <location>
        <begin position="468"/>
        <end position="477"/>
    </location>
</feature>
<evidence type="ECO:0000259" key="3">
    <source>
        <dbReference type="Pfam" id="PF26177"/>
    </source>
</evidence>
<feature type="domain" description="C2H2-domain containing protein first zinc finger" evidence="3">
    <location>
        <begin position="380"/>
        <end position="409"/>
    </location>
</feature>
<evidence type="ECO:0000259" key="2">
    <source>
        <dbReference type="Pfam" id="PF26176"/>
    </source>
</evidence>
<evidence type="ECO:0000313" key="4">
    <source>
        <dbReference type="EMBL" id="KAJ4351394.1"/>
    </source>
</evidence>
<reference evidence="4" key="1">
    <citation type="submission" date="2022-10" db="EMBL/GenBank/DDBJ databases">
        <title>Tapping the CABI collections for fungal endophytes: first genome assemblies for Collariella, Neodidymelliopsis, Ascochyta clinopodiicola, Didymella pomorum, Didymosphaeria variabile, Neocosmospora piperis and Neocucurbitaria cava.</title>
        <authorList>
            <person name="Hill R."/>
        </authorList>
    </citation>
    <scope>NUCLEOTIDE SEQUENCE</scope>
    <source>
        <strain evidence="4">IMI 356815</strain>
    </source>
</reference>
<evidence type="ECO:0000256" key="1">
    <source>
        <dbReference type="SAM" id="MobiDB-lite"/>
    </source>
</evidence>
<name>A0A9W8XHX3_9PLEO</name>
<dbReference type="AlphaFoldDB" id="A0A9W8XHX3"/>
<dbReference type="Pfam" id="PF26176">
    <property type="entry name" value="zf_C2H2_17_2"/>
    <property type="match status" value="1"/>
</dbReference>
<protein>
    <recommendedName>
        <fullName evidence="6">C2H2-type domain-containing protein</fullName>
    </recommendedName>
</protein>
<comment type="caution">
    <text evidence="4">The sequence shown here is derived from an EMBL/GenBank/DDBJ whole genome shotgun (WGS) entry which is preliminary data.</text>
</comment>
<keyword evidence="5" id="KW-1185">Reference proteome</keyword>
<dbReference type="RefSeq" id="XP_056069750.1">
    <property type="nucleotide sequence ID" value="XM_056215503.1"/>
</dbReference>
<dbReference type="EMBL" id="JAPEUX010000005">
    <property type="protein sequence ID" value="KAJ4351394.1"/>
    <property type="molecule type" value="Genomic_DNA"/>
</dbReference>
<feature type="region of interest" description="Disordered" evidence="1">
    <location>
        <begin position="456"/>
        <end position="485"/>
    </location>
</feature>
<dbReference type="InterPro" id="IPR059095">
    <property type="entry name" value="Znf_C2H2_17_2nd"/>
</dbReference>